<sequence>MYGSFRNIVSPCMNSDTVYTIASAMSFWDRYLAPGDVRQGHKAVESQLAKTEEQVVTALQPQQPPRLDAAGRARRQYGLLYGGIAFAALSVFVTRRAIARKLTSSNKLATASKSETQIAGGLDAAQALSYATLNVVAFGMAAVGAIANIFDVADIEDLRAGIRRGVGFDVYGGDDKADKELEAWVEEVLSRKDGSGLMKDGLAGRLAELEKLVKEKGLEETKK</sequence>
<proteinExistence type="inferred from homology"/>
<keyword evidence="1 4" id="KW-0812">Transmembrane</keyword>
<dbReference type="PANTHER" id="PTHR39136">
    <property type="entry name" value="ALTERED INHERITANCE OF MITOCHONDRIA PROTEIN 11"/>
    <property type="match status" value="1"/>
</dbReference>
<accession>A0A6H0XXT2</accession>
<evidence type="ECO:0000256" key="3">
    <source>
        <dbReference type="ARBA" id="ARBA00023136"/>
    </source>
</evidence>
<keyword evidence="3 4" id="KW-0472">Membrane</keyword>
<dbReference type="PANTHER" id="PTHR39136:SF1">
    <property type="entry name" value="ALTERED INHERITANCE OF MITOCHONDRIA PROTEIN 11"/>
    <property type="match status" value="1"/>
</dbReference>
<comment type="similarity">
    <text evidence="4">Belongs to the AIM11 family.</text>
</comment>
<evidence type="ECO:0000256" key="4">
    <source>
        <dbReference type="RuleBase" id="RU367098"/>
    </source>
</evidence>
<keyword evidence="6" id="KW-1185">Reference proteome</keyword>
<keyword evidence="2 4" id="KW-1133">Transmembrane helix</keyword>
<dbReference type="InterPro" id="IPR038814">
    <property type="entry name" value="AIM11"/>
</dbReference>
<name>A0A6H0XXT2_9PEZI</name>
<gene>
    <name evidence="4" type="primary">AIM11</name>
    <name evidence="5" type="ORF">AMS68_004747</name>
</gene>
<feature type="transmembrane region" description="Helical" evidence="4">
    <location>
        <begin position="127"/>
        <end position="150"/>
    </location>
</feature>
<dbReference type="AlphaFoldDB" id="A0A6H0XXT2"/>
<protein>
    <recommendedName>
        <fullName evidence="4">Altered inheritance of mitochondria protein 11</fullName>
    </recommendedName>
</protein>
<dbReference type="GO" id="GO:0016020">
    <property type="term" value="C:membrane"/>
    <property type="evidence" value="ECO:0007669"/>
    <property type="project" value="UniProtKB-SubCell"/>
</dbReference>
<dbReference type="EMBL" id="CP051141">
    <property type="protein sequence ID" value="QIW99229.1"/>
    <property type="molecule type" value="Genomic_DNA"/>
</dbReference>
<feature type="transmembrane region" description="Helical" evidence="4">
    <location>
        <begin position="79"/>
        <end position="98"/>
    </location>
</feature>
<evidence type="ECO:0000256" key="1">
    <source>
        <dbReference type="ARBA" id="ARBA00022692"/>
    </source>
</evidence>
<evidence type="ECO:0000313" key="5">
    <source>
        <dbReference type="EMBL" id="QIW99229.1"/>
    </source>
</evidence>
<evidence type="ECO:0000256" key="2">
    <source>
        <dbReference type="ARBA" id="ARBA00022989"/>
    </source>
</evidence>
<comment type="subcellular location">
    <subcellularLocation>
        <location evidence="4">Membrane</location>
        <topology evidence="4">Multi-pass membrane protein</topology>
    </subcellularLocation>
</comment>
<dbReference type="Proteomes" id="UP000503462">
    <property type="component" value="Chromosome 3"/>
</dbReference>
<dbReference type="GO" id="GO:0005739">
    <property type="term" value="C:mitochondrion"/>
    <property type="evidence" value="ECO:0007669"/>
    <property type="project" value="TreeGrafter"/>
</dbReference>
<organism evidence="5 6">
    <name type="scientific">Peltaster fructicola</name>
    <dbReference type="NCBI Taxonomy" id="286661"/>
    <lineage>
        <taxon>Eukaryota</taxon>
        <taxon>Fungi</taxon>
        <taxon>Dikarya</taxon>
        <taxon>Ascomycota</taxon>
        <taxon>Pezizomycotina</taxon>
        <taxon>Dothideomycetes</taxon>
        <taxon>Dothideomycetes incertae sedis</taxon>
        <taxon>Peltaster</taxon>
    </lineage>
</organism>
<reference evidence="5 6" key="1">
    <citation type="journal article" date="2016" name="Sci. Rep.">
        <title>Peltaster fructicola genome reveals evolution from an invasive phytopathogen to an ectophytic parasite.</title>
        <authorList>
            <person name="Xu C."/>
            <person name="Chen H."/>
            <person name="Gleason M.L."/>
            <person name="Xu J.R."/>
            <person name="Liu H."/>
            <person name="Zhang R."/>
            <person name="Sun G."/>
        </authorList>
    </citation>
    <scope>NUCLEOTIDE SEQUENCE [LARGE SCALE GENOMIC DNA]</scope>
    <source>
        <strain evidence="5 6">LNHT1506</strain>
    </source>
</reference>
<dbReference type="OrthoDB" id="3558022at2759"/>
<evidence type="ECO:0000313" key="6">
    <source>
        <dbReference type="Proteomes" id="UP000503462"/>
    </source>
</evidence>